<dbReference type="InterPro" id="IPR006140">
    <property type="entry name" value="D-isomer_DH_NAD-bd"/>
</dbReference>
<dbReference type="PANTHER" id="PTHR43333:SF1">
    <property type="entry name" value="D-ISOMER SPECIFIC 2-HYDROXYACID DEHYDROGENASE NAD-BINDING DOMAIN-CONTAINING PROTEIN"/>
    <property type="match status" value="1"/>
</dbReference>
<keyword evidence="3" id="KW-0520">NAD</keyword>
<dbReference type="Proteomes" id="UP000027936">
    <property type="component" value="Unassembled WGS sequence"/>
</dbReference>
<dbReference type="Pfam" id="PF02826">
    <property type="entry name" value="2-Hacid_dh_C"/>
    <property type="match status" value="1"/>
</dbReference>
<evidence type="ECO:0000256" key="2">
    <source>
        <dbReference type="ARBA" id="ARBA00023002"/>
    </source>
</evidence>
<dbReference type="GO" id="GO:0051287">
    <property type="term" value="F:NAD binding"/>
    <property type="evidence" value="ECO:0007669"/>
    <property type="project" value="InterPro"/>
</dbReference>
<dbReference type="FunFam" id="3.40.50.720:FF:000363">
    <property type="entry name" value="D-isomer specific 2-hydroxyacid dehydrogenase"/>
    <property type="match status" value="1"/>
</dbReference>
<dbReference type="AlphaFoldDB" id="A0A072NNL9"/>
<dbReference type="CDD" id="cd05300">
    <property type="entry name" value="2-Hacid_dh_1"/>
    <property type="match status" value="1"/>
</dbReference>
<evidence type="ECO:0000313" key="8">
    <source>
        <dbReference type="Proteomes" id="UP000027936"/>
    </source>
</evidence>
<protein>
    <submittedName>
        <fullName evidence="7">Phosphoglycerate dehydrogenase-like oxidoreductase</fullName>
    </submittedName>
</protein>
<feature type="domain" description="D-isomer specific 2-hydroxyacid dehydrogenase NAD-binding" evidence="6">
    <location>
        <begin position="104"/>
        <end position="278"/>
    </location>
</feature>
<evidence type="ECO:0000256" key="4">
    <source>
        <dbReference type="RuleBase" id="RU003719"/>
    </source>
</evidence>
<dbReference type="Pfam" id="PF00389">
    <property type="entry name" value="2-Hacid_dh"/>
    <property type="match status" value="1"/>
</dbReference>
<reference evidence="7 8" key="1">
    <citation type="submission" date="2014-04" db="EMBL/GenBank/DDBJ databases">
        <title>Draft genome sequence of Bacillus azotoformans MEV2011, a (co-) denitrifying strain unable to grow in the presence of oxygen.</title>
        <authorList>
            <person name="Nielsen M."/>
            <person name="Schreiber L."/>
            <person name="Finster K."/>
            <person name="Schramm A."/>
        </authorList>
    </citation>
    <scope>NUCLEOTIDE SEQUENCE [LARGE SCALE GENOMIC DNA]</scope>
    <source>
        <strain evidence="7 8">MEV2011</strain>
    </source>
</reference>
<organism evidence="7 8">
    <name type="scientific">Schinkia azotoformans MEV2011</name>
    <dbReference type="NCBI Taxonomy" id="1348973"/>
    <lineage>
        <taxon>Bacteria</taxon>
        <taxon>Bacillati</taxon>
        <taxon>Bacillota</taxon>
        <taxon>Bacilli</taxon>
        <taxon>Bacillales</taxon>
        <taxon>Bacillaceae</taxon>
        <taxon>Calidifontibacillus/Schinkia group</taxon>
        <taxon>Schinkia</taxon>
    </lineage>
</organism>
<sequence length="316" mass="35718">MKIATSFNVNPKIQNELTEKFPTIEFSFHGAMKEAVTEIDSAEILVSYGGDLNEEVINKAANLKWIMVFSAGIEKLPFETIKQKGILVTNARGTSKIPMAEYTMGMILQVARKTKQLIENEKLEEWNRRLKMIEISGATMTIIGTGSIGSEIARLAKAFRMKIVGINRSGRSVEYFDEVYPVTEMEKAIEQGDYIVSVLPSTPDTYHLLKEHHFKLMKNDCLFINIGRASLVDENVLIKALETGEIAHAVLDVFETEPLPKGHPFWKMENVTITPHLSGVSRQYLSRCIEIFEHNLQQYVSGVNDFINVIDLDRGY</sequence>
<accession>A0A072NNL9</accession>
<dbReference type="Gene3D" id="3.40.50.720">
    <property type="entry name" value="NAD(P)-binding Rossmann-like Domain"/>
    <property type="match status" value="2"/>
</dbReference>
<dbReference type="OrthoDB" id="9805416at2"/>
<evidence type="ECO:0000256" key="1">
    <source>
        <dbReference type="ARBA" id="ARBA00005854"/>
    </source>
</evidence>
<name>A0A072NNL9_SCHAZ</name>
<dbReference type="SUPFAM" id="SSF51735">
    <property type="entry name" value="NAD(P)-binding Rossmann-fold domains"/>
    <property type="match status" value="1"/>
</dbReference>
<dbReference type="PATRIC" id="fig|1348973.3.peg.993"/>
<gene>
    <name evidence="7" type="ORF">M670_01020</name>
</gene>
<evidence type="ECO:0000259" key="5">
    <source>
        <dbReference type="Pfam" id="PF00389"/>
    </source>
</evidence>
<evidence type="ECO:0000256" key="3">
    <source>
        <dbReference type="ARBA" id="ARBA00023027"/>
    </source>
</evidence>
<dbReference type="SUPFAM" id="SSF52283">
    <property type="entry name" value="Formate/glycerate dehydrogenase catalytic domain-like"/>
    <property type="match status" value="1"/>
</dbReference>
<dbReference type="GO" id="GO:0016616">
    <property type="term" value="F:oxidoreductase activity, acting on the CH-OH group of donors, NAD or NADP as acceptor"/>
    <property type="evidence" value="ECO:0007669"/>
    <property type="project" value="InterPro"/>
</dbReference>
<evidence type="ECO:0000259" key="6">
    <source>
        <dbReference type="Pfam" id="PF02826"/>
    </source>
</evidence>
<proteinExistence type="inferred from homology"/>
<comment type="caution">
    <text evidence="7">The sequence shown here is derived from an EMBL/GenBank/DDBJ whole genome shotgun (WGS) entry which is preliminary data.</text>
</comment>
<evidence type="ECO:0000313" key="7">
    <source>
        <dbReference type="EMBL" id="KEF39259.1"/>
    </source>
</evidence>
<feature type="domain" description="D-isomer specific 2-hydroxyacid dehydrogenase catalytic" evidence="5">
    <location>
        <begin position="9"/>
        <end position="302"/>
    </location>
</feature>
<dbReference type="RefSeq" id="WP_035193831.1">
    <property type="nucleotide sequence ID" value="NZ_JJRY01000003.1"/>
</dbReference>
<comment type="similarity">
    <text evidence="1 4">Belongs to the D-isomer specific 2-hydroxyacid dehydrogenase family.</text>
</comment>
<keyword evidence="2 4" id="KW-0560">Oxidoreductase</keyword>
<dbReference type="InterPro" id="IPR036291">
    <property type="entry name" value="NAD(P)-bd_dom_sf"/>
</dbReference>
<dbReference type="EMBL" id="JJRY01000003">
    <property type="protein sequence ID" value="KEF39259.1"/>
    <property type="molecule type" value="Genomic_DNA"/>
</dbReference>
<dbReference type="InterPro" id="IPR006139">
    <property type="entry name" value="D-isomer_2_OHA_DH_cat_dom"/>
</dbReference>
<dbReference type="PANTHER" id="PTHR43333">
    <property type="entry name" value="2-HACID_DH_C DOMAIN-CONTAINING PROTEIN"/>
    <property type="match status" value="1"/>
</dbReference>